<name>A0A2V3U506_9HYPH</name>
<feature type="transmembrane region" description="Helical" evidence="7">
    <location>
        <begin position="148"/>
        <end position="165"/>
    </location>
</feature>
<evidence type="ECO:0000256" key="5">
    <source>
        <dbReference type="ARBA" id="ARBA00023136"/>
    </source>
</evidence>
<keyword evidence="4 7" id="KW-1133">Transmembrane helix</keyword>
<accession>A0A2V3U506</accession>
<evidence type="ECO:0000256" key="7">
    <source>
        <dbReference type="SAM" id="Phobius"/>
    </source>
</evidence>
<feature type="transmembrane region" description="Helical" evidence="7">
    <location>
        <begin position="93"/>
        <end position="114"/>
    </location>
</feature>
<proteinExistence type="inferred from homology"/>
<dbReference type="RefSeq" id="WP_170147259.1">
    <property type="nucleotide sequence ID" value="NZ_JAHBRY010000001.1"/>
</dbReference>
<comment type="subcellular location">
    <subcellularLocation>
        <location evidence="1">Membrane</location>
        <topology evidence="1">Multi-pass membrane protein</topology>
    </subcellularLocation>
</comment>
<dbReference type="GO" id="GO:0016020">
    <property type="term" value="C:membrane"/>
    <property type="evidence" value="ECO:0007669"/>
    <property type="project" value="UniProtKB-SubCell"/>
</dbReference>
<keyword evidence="5 7" id="KW-0472">Membrane</keyword>
<feature type="transmembrane region" description="Helical" evidence="7">
    <location>
        <begin position="201"/>
        <end position="222"/>
    </location>
</feature>
<reference evidence="9 10" key="1">
    <citation type="submission" date="2018-05" db="EMBL/GenBank/DDBJ databases">
        <title>Genomic Encyclopedia of Type Strains, Phase IV (KMG-IV): sequencing the most valuable type-strain genomes for metagenomic binning, comparative biology and taxonomic classification.</title>
        <authorList>
            <person name="Goeker M."/>
        </authorList>
    </citation>
    <scope>NUCLEOTIDE SEQUENCE [LARGE SCALE GENOMIC DNA]</scope>
    <source>
        <strain evidence="9 10">DSM 6462</strain>
    </source>
</reference>
<feature type="transmembrane region" description="Helical" evidence="7">
    <location>
        <begin position="266"/>
        <end position="284"/>
    </location>
</feature>
<keyword evidence="3 7" id="KW-0812">Transmembrane</keyword>
<feature type="domain" description="EamA" evidence="8">
    <location>
        <begin position="34"/>
        <end position="165"/>
    </location>
</feature>
<feature type="transmembrane region" description="Helical" evidence="7">
    <location>
        <begin position="64"/>
        <end position="81"/>
    </location>
</feature>
<evidence type="ECO:0000256" key="2">
    <source>
        <dbReference type="ARBA" id="ARBA00009853"/>
    </source>
</evidence>
<gene>
    <name evidence="9" type="ORF">C7450_106182</name>
</gene>
<evidence type="ECO:0000313" key="9">
    <source>
        <dbReference type="EMBL" id="PXW58009.1"/>
    </source>
</evidence>
<feature type="region of interest" description="Disordered" evidence="6">
    <location>
        <begin position="1"/>
        <end position="27"/>
    </location>
</feature>
<protein>
    <submittedName>
        <fullName evidence="9">Drug/metabolite transporter (DMT)-like permease</fullName>
    </submittedName>
</protein>
<dbReference type="Proteomes" id="UP000248021">
    <property type="component" value="Unassembled WGS sequence"/>
</dbReference>
<organism evidence="9 10">
    <name type="scientific">Chelatococcus asaccharovorans</name>
    <dbReference type="NCBI Taxonomy" id="28210"/>
    <lineage>
        <taxon>Bacteria</taxon>
        <taxon>Pseudomonadati</taxon>
        <taxon>Pseudomonadota</taxon>
        <taxon>Alphaproteobacteria</taxon>
        <taxon>Hyphomicrobiales</taxon>
        <taxon>Chelatococcaceae</taxon>
        <taxon>Chelatococcus</taxon>
    </lineage>
</organism>
<dbReference type="EMBL" id="QJJK01000006">
    <property type="protein sequence ID" value="PXW58009.1"/>
    <property type="molecule type" value="Genomic_DNA"/>
</dbReference>
<evidence type="ECO:0000256" key="6">
    <source>
        <dbReference type="SAM" id="MobiDB-lite"/>
    </source>
</evidence>
<dbReference type="PANTHER" id="PTHR22911:SF6">
    <property type="entry name" value="SOLUTE CARRIER FAMILY 35 MEMBER G1"/>
    <property type="match status" value="1"/>
</dbReference>
<feature type="transmembrane region" description="Helical" evidence="7">
    <location>
        <begin position="290"/>
        <end position="309"/>
    </location>
</feature>
<evidence type="ECO:0000259" key="8">
    <source>
        <dbReference type="Pfam" id="PF00892"/>
    </source>
</evidence>
<keyword evidence="10" id="KW-1185">Reference proteome</keyword>
<sequence>MSSSSSAPDDPGRPGEEPAPTPIPADSHDQERLGILQTFVAVAAGVGNNFFFKLLAALPVSEIIVLRSGSALLLLLPLIAWRSRRQPPRPSPFTRAVLVRAACEATATACLIFAVTRMPLALVTAILMTIPIMTALIGRFVLQEATPATAWIAIGFGLAGTLLLLRPGLDASPAGLAAVTLSALAFALRDVLTRSMPRHYGALRMTAMANAATFTLGLTLSLGSSWKPIDSSDIGILAAAVGLYIASNVLIAQGIRNARLAITSPLRYTSVPLALALDITVLGIMPDALALAGTALIIASGLAMPLLAARRR</sequence>
<dbReference type="SUPFAM" id="SSF103481">
    <property type="entry name" value="Multidrug resistance efflux transporter EmrE"/>
    <property type="match status" value="2"/>
</dbReference>
<dbReference type="PANTHER" id="PTHR22911">
    <property type="entry name" value="ACYL-MALONYL CONDENSING ENZYME-RELATED"/>
    <property type="match status" value="1"/>
</dbReference>
<evidence type="ECO:0000256" key="1">
    <source>
        <dbReference type="ARBA" id="ARBA00004141"/>
    </source>
</evidence>
<dbReference type="Pfam" id="PF00892">
    <property type="entry name" value="EamA"/>
    <property type="match status" value="1"/>
</dbReference>
<evidence type="ECO:0000256" key="4">
    <source>
        <dbReference type="ARBA" id="ARBA00022989"/>
    </source>
</evidence>
<feature type="transmembrane region" description="Helical" evidence="7">
    <location>
        <begin position="234"/>
        <end position="254"/>
    </location>
</feature>
<feature type="transmembrane region" description="Helical" evidence="7">
    <location>
        <begin position="171"/>
        <end position="189"/>
    </location>
</feature>
<dbReference type="AlphaFoldDB" id="A0A2V3U506"/>
<evidence type="ECO:0000256" key="3">
    <source>
        <dbReference type="ARBA" id="ARBA00022692"/>
    </source>
</evidence>
<feature type="transmembrane region" description="Helical" evidence="7">
    <location>
        <begin position="120"/>
        <end position="141"/>
    </location>
</feature>
<comment type="similarity">
    <text evidence="2">Belongs to the drug/metabolite transporter (DMT) superfamily. 10 TMS drug/metabolite exporter (DME) (TC 2.A.7.3) family.</text>
</comment>
<comment type="caution">
    <text evidence="9">The sequence shown here is derived from an EMBL/GenBank/DDBJ whole genome shotgun (WGS) entry which is preliminary data.</text>
</comment>
<dbReference type="InterPro" id="IPR037185">
    <property type="entry name" value="EmrE-like"/>
</dbReference>
<dbReference type="InterPro" id="IPR000620">
    <property type="entry name" value="EamA_dom"/>
</dbReference>
<evidence type="ECO:0000313" key="10">
    <source>
        <dbReference type="Proteomes" id="UP000248021"/>
    </source>
</evidence>